<dbReference type="InterPro" id="IPR003029">
    <property type="entry name" value="S1_domain"/>
</dbReference>
<dbReference type="NCBIfam" id="TIGR01953">
    <property type="entry name" value="NusA"/>
    <property type="match status" value="1"/>
</dbReference>
<reference evidence="10" key="2">
    <citation type="submission" date="2020-09" db="EMBL/GenBank/DDBJ databases">
        <authorList>
            <person name="Sun Q."/>
            <person name="Kim S."/>
        </authorList>
    </citation>
    <scope>NUCLEOTIDE SEQUENCE</scope>
    <source>
        <strain evidence="10">KCTC 32513</strain>
    </source>
</reference>
<evidence type="ECO:0000313" key="11">
    <source>
        <dbReference type="Proteomes" id="UP000634004"/>
    </source>
</evidence>
<comment type="caution">
    <text evidence="10">The sequence shown here is derived from an EMBL/GenBank/DDBJ whole genome shotgun (WGS) entry which is preliminary data.</text>
</comment>
<keyword evidence="6 7" id="KW-0804">Transcription</keyword>
<dbReference type="SUPFAM" id="SSF50249">
    <property type="entry name" value="Nucleic acid-binding proteins"/>
    <property type="match status" value="1"/>
</dbReference>
<organism evidence="10 11">
    <name type="scientific">Algimonas arctica</name>
    <dbReference type="NCBI Taxonomy" id="1479486"/>
    <lineage>
        <taxon>Bacteria</taxon>
        <taxon>Pseudomonadati</taxon>
        <taxon>Pseudomonadota</taxon>
        <taxon>Alphaproteobacteria</taxon>
        <taxon>Maricaulales</taxon>
        <taxon>Robiginitomaculaceae</taxon>
        <taxon>Algimonas</taxon>
    </lineage>
</organism>
<reference evidence="10" key="1">
    <citation type="journal article" date="2014" name="Int. J. Syst. Evol. Microbiol.">
        <title>Complete genome sequence of Corynebacterium casei LMG S-19264T (=DSM 44701T), isolated from a smear-ripened cheese.</title>
        <authorList>
            <consortium name="US DOE Joint Genome Institute (JGI-PGF)"/>
            <person name="Walter F."/>
            <person name="Albersmeier A."/>
            <person name="Kalinowski J."/>
            <person name="Ruckert C."/>
        </authorList>
    </citation>
    <scope>NUCLEOTIDE SEQUENCE</scope>
    <source>
        <strain evidence="10">KCTC 32513</strain>
    </source>
</reference>
<dbReference type="InterPro" id="IPR025249">
    <property type="entry name" value="TF_NusA_KH_1st"/>
</dbReference>
<dbReference type="PROSITE" id="PS50126">
    <property type="entry name" value="S1"/>
    <property type="match status" value="1"/>
</dbReference>
<dbReference type="SUPFAM" id="SSF47794">
    <property type="entry name" value="Rad51 N-terminal domain-like"/>
    <property type="match status" value="1"/>
</dbReference>
<keyword evidence="1 7" id="KW-0806">Transcription termination</keyword>
<dbReference type="CDD" id="cd22529">
    <property type="entry name" value="KH-II_NusA_rpt2"/>
    <property type="match status" value="1"/>
</dbReference>
<name>A0A8J3CQE8_9PROT</name>
<sequence length="565" mass="62867">MGIAGVSANKLEWLQIAKAVAEEKSIDKQIVLGAIEEAFERAAKMRYGAELDIRAFLHPETGEMSLRRDMTVVEEVTNEYTEISLATAQLDDPDVVLGAKISTSLPMIEPSRVQTHMAKQVITQKTREAERARQYEEFKDRIGEIINGIVKRVEYGHIIVDLGRAEAVIRRDQALPRENVKPGDRIRAYIMDVREEQRGSQIFLSRAHPQFMAQLFAQEVPEVYEGTIQIVAVARDPGSRAKIAVYSNDSSIDPVGACVGMRGSRVQAVVNELQGERIDIIPYTEDLGTFIVNALQPATVSKVVIHEEDERIEVVVAEDQLSLAIGRRGQNVRLASQLSGWALDILTEEQESERRQQEFRERSALFMEGLDVDEMVAQLLVSEGFETMEEVGYVELDELTSIEGFDEETATELQTRAREYLEKIAQEQDAKRVELGVEDGVLEIEGVTLPMTVIFGENEVFTVEDVAGLVPDDLTGYVEYKDGAKVREPGLFEGMKFSNEEASDLIMRARVHAGWISEEDLQSADEADDGEEAENPGAYKAPERAIDAAEALFKTEPGQNKGTGA</sequence>
<proteinExistence type="inferred from homology"/>
<keyword evidence="3 7" id="KW-0889">Transcription antitermination</keyword>
<dbReference type="Gene3D" id="3.30.1480.10">
    <property type="entry name" value="NusA, N-terminal domain"/>
    <property type="match status" value="1"/>
</dbReference>
<evidence type="ECO:0000256" key="6">
    <source>
        <dbReference type="ARBA" id="ARBA00023163"/>
    </source>
</evidence>
<comment type="subcellular location">
    <subcellularLocation>
        <location evidence="7">Cytoplasm</location>
    </subcellularLocation>
</comment>
<keyword evidence="5 7" id="KW-0805">Transcription regulation</keyword>
<evidence type="ECO:0000256" key="3">
    <source>
        <dbReference type="ARBA" id="ARBA00022814"/>
    </source>
</evidence>
<dbReference type="InterPro" id="IPR013735">
    <property type="entry name" value="TF_NusA_N"/>
</dbReference>
<dbReference type="PANTHER" id="PTHR22648">
    <property type="entry name" value="TRANSCRIPTION TERMINATION FACTOR NUSA"/>
    <property type="match status" value="1"/>
</dbReference>
<dbReference type="NCBIfam" id="TIGR01954">
    <property type="entry name" value="nusA_Cterm_rpt"/>
    <property type="match status" value="1"/>
</dbReference>
<dbReference type="InterPro" id="IPR010995">
    <property type="entry name" value="DNA_repair_Rad51/TF_NusA_a-hlx"/>
</dbReference>
<dbReference type="PANTHER" id="PTHR22648:SF0">
    <property type="entry name" value="TRANSCRIPTION TERMINATION_ANTITERMINATION PROTEIN NUSA"/>
    <property type="match status" value="1"/>
</dbReference>
<dbReference type="FunFam" id="3.30.300.20:FF:000005">
    <property type="entry name" value="Transcription termination/antitermination protein NusA"/>
    <property type="match status" value="1"/>
</dbReference>
<dbReference type="InterPro" id="IPR010213">
    <property type="entry name" value="TF_NusA"/>
</dbReference>
<dbReference type="Gene3D" id="1.10.150.20">
    <property type="entry name" value="5' to 3' exonuclease, C-terminal subdomain"/>
    <property type="match status" value="2"/>
</dbReference>
<dbReference type="Gene3D" id="3.30.300.20">
    <property type="match status" value="2"/>
</dbReference>
<dbReference type="HAMAP" id="MF_00945_B">
    <property type="entry name" value="NusA_B"/>
    <property type="match status" value="1"/>
</dbReference>
<dbReference type="CDD" id="cd04455">
    <property type="entry name" value="S1_NusA"/>
    <property type="match status" value="1"/>
</dbReference>
<dbReference type="InterPro" id="IPR030842">
    <property type="entry name" value="TF_NusA_bacterial"/>
</dbReference>
<dbReference type="GO" id="GO:0003700">
    <property type="term" value="F:DNA-binding transcription factor activity"/>
    <property type="evidence" value="ECO:0007669"/>
    <property type="project" value="InterPro"/>
</dbReference>
<evidence type="ECO:0000259" key="9">
    <source>
        <dbReference type="PROSITE" id="PS50126"/>
    </source>
</evidence>
<dbReference type="CDD" id="cd02134">
    <property type="entry name" value="KH-II_NusA_rpt1"/>
    <property type="match status" value="1"/>
</dbReference>
<keyword evidence="4 7" id="KW-0694">RNA-binding</keyword>
<feature type="domain" description="S1 motif" evidence="9">
    <location>
        <begin position="143"/>
        <end position="207"/>
    </location>
</feature>
<dbReference type="Pfam" id="PF00575">
    <property type="entry name" value="S1"/>
    <property type="match status" value="1"/>
</dbReference>
<dbReference type="InterPro" id="IPR012340">
    <property type="entry name" value="NA-bd_OB-fold"/>
</dbReference>
<evidence type="ECO:0000256" key="2">
    <source>
        <dbReference type="ARBA" id="ARBA00022490"/>
    </source>
</evidence>
<dbReference type="GO" id="GO:0006353">
    <property type="term" value="P:DNA-templated transcription termination"/>
    <property type="evidence" value="ECO:0007669"/>
    <property type="project" value="UniProtKB-UniRule"/>
</dbReference>
<evidence type="ECO:0000256" key="1">
    <source>
        <dbReference type="ARBA" id="ARBA00022472"/>
    </source>
</evidence>
<feature type="compositionally biased region" description="Acidic residues" evidence="8">
    <location>
        <begin position="521"/>
        <end position="534"/>
    </location>
</feature>
<keyword evidence="11" id="KW-1185">Reference proteome</keyword>
<dbReference type="Proteomes" id="UP000634004">
    <property type="component" value="Unassembled WGS sequence"/>
</dbReference>
<dbReference type="InterPro" id="IPR009019">
    <property type="entry name" value="KH_sf_prok-type"/>
</dbReference>
<dbReference type="GO" id="GO:0000166">
    <property type="term" value="F:nucleotide binding"/>
    <property type="evidence" value="ECO:0007669"/>
    <property type="project" value="InterPro"/>
</dbReference>
<dbReference type="GO" id="GO:0003723">
    <property type="term" value="F:RNA binding"/>
    <property type="evidence" value="ECO:0007669"/>
    <property type="project" value="UniProtKB-UniRule"/>
</dbReference>
<feature type="region of interest" description="Disordered" evidence="8">
    <location>
        <begin position="521"/>
        <end position="542"/>
    </location>
</feature>
<gene>
    <name evidence="7 10" type="primary">nusA</name>
    <name evidence="10" type="ORF">GCM10009069_06360</name>
</gene>
<comment type="similarity">
    <text evidence="7">Belongs to the NusA family.</text>
</comment>
<evidence type="ECO:0000256" key="8">
    <source>
        <dbReference type="SAM" id="MobiDB-lite"/>
    </source>
</evidence>
<evidence type="ECO:0000313" key="10">
    <source>
        <dbReference type="EMBL" id="GHA85880.1"/>
    </source>
</evidence>
<dbReference type="GO" id="GO:0031564">
    <property type="term" value="P:transcription antitermination"/>
    <property type="evidence" value="ECO:0007669"/>
    <property type="project" value="UniProtKB-UniRule"/>
</dbReference>
<dbReference type="GO" id="GO:0005829">
    <property type="term" value="C:cytosol"/>
    <property type="evidence" value="ECO:0007669"/>
    <property type="project" value="TreeGrafter"/>
</dbReference>
<dbReference type="InterPro" id="IPR058582">
    <property type="entry name" value="KH_NusA_2nd"/>
</dbReference>
<dbReference type="RefSeq" id="WP_189495336.1">
    <property type="nucleotide sequence ID" value="NZ_BMZH01000002.1"/>
</dbReference>
<protein>
    <recommendedName>
        <fullName evidence="7">Transcription termination/antitermination protein NusA</fullName>
    </recommendedName>
</protein>
<dbReference type="SUPFAM" id="SSF54814">
    <property type="entry name" value="Prokaryotic type KH domain (KH-domain type II)"/>
    <property type="match status" value="2"/>
</dbReference>
<dbReference type="Pfam" id="PF13184">
    <property type="entry name" value="KH_NusA_1st"/>
    <property type="match status" value="1"/>
</dbReference>
<dbReference type="InterPro" id="IPR036555">
    <property type="entry name" value="NusA_N_sf"/>
</dbReference>
<dbReference type="AlphaFoldDB" id="A0A8J3CQE8"/>
<dbReference type="FunFam" id="3.30.300.20:FF:000002">
    <property type="entry name" value="Transcription termination/antitermination protein NusA"/>
    <property type="match status" value="1"/>
</dbReference>
<evidence type="ECO:0000256" key="5">
    <source>
        <dbReference type="ARBA" id="ARBA00023015"/>
    </source>
</evidence>
<dbReference type="Pfam" id="PF26594">
    <property type="entry name" value="KH_NusA_2nd"/>
    <property type="match status" value="1"/>
</dbReference>
<dbReference type="Gene3D" id="2.40.50.140">
    <property type="entry name" value="Nucleic acid-binding proteins"/>
    <property type="match status" value="1"/>
</dbReference>
<dbReference type="PROSITE" id="PS50084">
    <property type="entry name" value="KH_TYPE_1"/>
    <property type="match status" value="1"/>
</dbReference>
<dbReference type="SMART" id="SM00316">
    <property type="entry name" value="S1"/>
    <property type="match status" value="1"/>
</dbReference>
<dbReference type="Pfam" id="PF08529">
    <property type="entry name" value="NusA_N"/>
    <property type="match status" value="1"/>
</dbReference>
<comment type="subunit">
    <text evidence="7">Monomer. Binds directly to the core enzyme of the DNA-dependent RNA polymerase and to nascent RNA.</text>
</comment>
<dbReference type="SUPFAM" id="SSF69705">
    <property type="entry name" value="Transcription factor NusA, N-terminal domain"/>
    <property type="match status" value="1"/>
</dbReference>
<evidence type="ECO:0000256" key="4">
    <source>
        <dbReference type="ARBA" id="ARBA00022884"/>
    </source>
</evidence>
<dbReference type="InterPro" id="IPR010214">
    <property type="entry name" value="Tscrpt_termin_fac_NusA_C_rpt"/>
</dbReference>
<comment type="function">
    <text evidence="7">Participates in both transcription termination and antitermination.</text>
</comment>
<dbReference type="InterPro" id="IPR015946">
    <property type="entry name" value="KH_dom-like_a/b"/>
</dbReference>
<keyword evidence="2 7" id="KW-0963">Cytoplasm</keyword>
<evidence type="ECO:0000256" key="7">
    <source>
        <dbReference type="HAMAP-Rule" id="MF_00945"/>
    </source>
</evidence>
<dbReference type="FunFam" id="2.40.50.140:FF:000058">
    <property type="entry name" value="Transcription termination/antitermination protein NusA"/>
    <property type="match status" value="1"/>
</dbReference>
<accession>A0A8J3CQE8</accession>
<dbReference type="EMBL" id="BMZH01000002">
    <property type="protein sequence ID" value="GHA85880.1"/>
    <property type="molecule type" value="Genomic_DNA"/>
</dbReference>